<dbReference type="SUPFAM" id="SSF51419">
    <property type="entry name" value="PLP-binding barrel"/>
    <property type="match status" value="1"/>
</dbReference>
<organism evidence="11 12">
    <name type="scientific">Absidia repens</name>
    <dbReference type="NCBI Taxonomy" id="90262"/>
    <lineage>
        <taxon>Eukaryota</taxon>
        <taxon>Fungi</taxon>
        <taxon>Fungi incertae sedis</taxon>
        <taxon>Mucoromycota</taxon>
        <taxon>Mucoromycotina</taxon>
        <taxon>Mucoromycetes</taxon>
        <taxon>Mucorales</taxon>
        <taxon>Cunninghamellaceae</taxon>
        <taxon>Absidia</taxon>
    </lineage>
</organism>
<gene>
    <name evidence="11" type="ORF">BCR42DRAFT_463386</name>
</gene>
<evidence type="ECO:0000256" key="8">
    <source>
        <dbReference type="ARBA" id="ARBA00049127"/>
    </source>
</evidence>
<dbReference type="InterPro" id="IPR022653">
    <property type="entry name" value="De-COase2_pyr-phos_BS"/>
</dbReference>
<dbReference type="OrthoDB" id="5034579at2759"/>
<dbReference type="CDD" id="cd00622">
    <property type="entry name" value="PLPDE_III_ODC"/>
    <property type="match status" value="1"/>
</dbReference>
<dbReference type="STRING" id="90262.A0A1X2HYI2"/>
<evidence type="ECO:0000256" key="4">
    <source>
        <dbReference type="ARBA" id="ARBA00023239"/>
    </source>
</evidence>
<comment type="catalytic activity">
    <reaction evidence="8">
        <text>L-ornithine + H(+) = putrescine + CO2</text>
        <dbReference type="Rhea" id="RHEA:22964"/>
        <dbReference type="ChEBI" id="CHEBI:15378"/>
        <dbReference type="ChEBI" id="CHEBI:16526"/>
        <dbReference type="ChEBI" id="CHEBI:46911"/>
        <dbReference type="ChEBI" id="CHEBI:326268"/>
        <dbReference type="EC" id="4.1.1.17"/>
    </reaction>
</comment>
<accession>A0A1X2HYI2</accession>
<comment type="pathway">
    <text evidence="5">Amine and polyamine biosynthesis; putrescine biosynthesis via L-ornithine pathway; putrescine from L-ornithine: step 1/1.</text>
</comment>
<dbReference type="PRINTS" id="PR01182">
    <property type="entry name" value="ORNDCRBXLASE"/>
</dbReference>
<sequence>MSVHDAAKQKLDSHSRVKWETDQEDAFFIGDLGEVYRQHLRWTRLLPRIEPHFAIKSNPDPMVVKLLASLGLGFDCASKSEIQQVLDLGVDPSRIIYANPCKQASYIRYVAQQNVAKMTFDNAEELYKIKALYPDAELVLRILTDDSQSLCQLGLKFGAPLDTVDHLLRVAKELSLNVIGVSFHVGSGCHDEHAFSDAVLRARTVFDQAEAMGFNFTLLDVGGGFPGADVKDGITFEKVAAILGPAVDELFSPQVRVIAEPGRYYVASAFTICTNIIGRRTVASGTDDSSYMYYVNDGMYGAFNCILFDHQIVIPRVLTKSGRYLHGQQLDESDYECSIWGPTCDSIDCLAKSTRLPLLEEGDWLYWENMGAYTICAASKFNGFKISKVIYTNTSV</sequence>
<evidence type="ECO:0000256" key="5">
    <source>
        <dbReference type="ARBA" id="ARBA00034115"/>
    </source>
</evidence>
<dbReference type="Gene3D" id="2.40.37.10">
    <property type="entry name" value="Lyase, Ornithine Decarboxylase, Chain A, domain 1"/>
    <property type="match status" value="1"/>
</dbReference>
<dbReference type="AlphaFoldDB" id="A0A1X2HYI2"/>
<evidence type="ECO:0000256" key="3">
    <source>
        <dbReference type="ARBA" id="ARBA00022898"/>
    </source>
</evidence>
<evidence type="ECO:0000313" key="12">
    <source>
        <dbReference type="Proteomes" id="UP000193560"/>
    </source>
</evidence>
<dbReference type="InterPro" id="IPR002433">
    <property type="entry name" value="Orn_de-COase"/>
</dbReference>
<comment type="cofactor">
    <cofactor evidence="1 9">
        <name>pyridoxal 5'-phosphate</name>
        <dbReference type="ChEBI" id="CHEBI:597326"/>
    </cofactor>
</comment>
<comment type="subunit">
    <text evidence="7">Homodimer. Only the dimer is catalytically active, as the active sites are constructed of residues from both monomers.</text>
</comment>
<protein>
    <recommendedName>
        <fullName evidence="6">ornithine decarboxylase</fullName>
        <ecNumber evidence="6">4.1.1.17</ecNumber>
    </recommendedName>
</protein>
<evidence type="ECO:0000313" key="11">
    <source>
        <dbReference type="EMBL" id="ORZ05423.1"/>
    </source>
</evidence>
<dbReference type="PANTHER" id="PTHR11482:SF6">
    <property type="entry name" value="ORNITHINE DECARBOXYLASE 1-RELATED"/>
    <property type="match status" value="1"/>
</dbReference>
<dbReference type="Pfam" id="PF02784">
    <property type="entry name" value="Orn_Arg_deC_N"/>
    <property type="match status" value="1"/>
</dbReference>
<dbReference type="GO" id="GO:0033387">
    <property type="term" value="P:putrescine biosynthetic process from arginine, via ornithine"/>
    <property type="evidence" value="ECO:0007669"/>
    <property type="project" value="TreeGrafter"/>
</dbReference>
<reference evidence="11 12" key="1">
    <citation type="submission" date="2016-07" db="EMBL/GenBank/DDBJ databases">
        <title>Pervasive Adenine N6-methylation of Active Genes in Fungi.</title>
        <authorList>
            <consortium name="DOE Joint Genome Institute"/>
            <person name="Mondo S.J."/>
            <person name="Dannebaum R.O."/>
            <person name="Kuo R.C."/>
            <person name="Labutti K."/>
            <person name="Haridas S."/>
            <person name="Kuo A."/>
            <person name="Salamov A."/>
            <person name="Ahrendt S.R."/>
            <person name="Lipzen A."/>
            <person name="Sullivan W."/>
            <person name="Andreopoulos W.B."/>
            <person name="Clum A."/>
            <person name="Lindquist E."/>
            <person name="Daum C."/>
            <person name="Ramamoorthy G.K."/>
            <person name="Gryganskyi A."/>
            <person name="Culley D."/>
            <person name="Magnuson J.K."/>
            <person name="James T.Y."/>
            <person name="O'Malley M.A."/>
            <person name="Stajich J.E."/>
            <person name="Spatafora J.W."/>
            <person name="Visel A."/>
            <person name="Grigoriev I.V."/>
        </authorList>
    </citation>
    <scope>NUCLEOTIDE SEQUENCE [LARGE SCALE GENOMIC DNA]</scope>
    <source>
        <strain evidence="11 12">NRRL 1336</strain>
    </source>
</reference>
<feature type="domain" description="Orn/DAP/Arg decarboxylase 2 N-terminal" evidence="10">
    <location>
        <begin position="32"/>
        <end position="267"/>
    </location>
</feature>
<feature type="active site" description="Proton donor" evidence="9">
    <location>
        <position position="344"/>
    </location>
</feature>
<evidence type="ECO:0000256" key="7">
    <source>
        <dbReference type="ARBA" id="ARBA00046672"/>
    </source>
</evidence>
<evidence type="ECO:0000259" key="10">
    <source>
        <dbReference type="Pfam" id="PF02784"/>
    </source>
</evidence>
<comment type="caution">
    <text evidence="11">The sequence shown here is derived from an EMBL/GenBank/DDBJ whole genome shotgun (WGS) entry which is preliminary data.</text>
</comment>
<proteinExistence type="inferred from homology"/>
<keyword evidence="3 9" id="KW-0663">Pyridoxal phosphate</keyword>
<dbReference type="GO" id="GO:0004586">
    <property type="term" value="F:ornithine decarboxylase activity"/>
    <property type="evidence" value="ECO:0007669"/>
    <property type="project" value="UniProtKB-EC"/>
</dbReference>
<dbReference type="PRINTS" id="PR01179">
    <property type="entry name" value="ODADCRBXLASE"/>
</dbReference>
<evidence type="ECO:0000256" key="9">
    <source>
        <dbReference type="PIRSR" id="PIRSR600183-50"/>
    </source>
</evidence>
<keyword evidence="12" id="KW-1185">Reference proteome</keyword>
<dbReference type="PANTHER" id="PTHR11482">
    <property type="entry name" value="ARGININE/DIAMINOPIMELATE/ORNITHINE DECARBOXYLASE"/>
    <property type="match status" value="1"/>
</dbReference>
<name>A0A1X2HYI2_9FUNG</name>
<dbReference type="InterPro" id="IPR022644">
    <property type="entry name" value="De-COase2_N"/>
</dbReference>
<dbReference type="EC" id="4.1.1.17" evidence="6"/>
<evidence type="ECO:0000256" key="1">
    <source>
        <dbReference type="ARBA" id="ARBA00001933"/>
    </source>
</evidence>
<evidence type="ECO:0000256" key="2">
    <source>
        <dbReference type="ARBA" id="ARBA00008872"/>
    </source>
</evidence>
<dbReference type="InterPro" id="IPR009006">
    <property type="entry name" value="Ala_racemase/Decarboxylase_C"/>
</dbReference>
<dbReference type="InterPro" id="IPR029066">
    <property type="entry name" value="PLP-binding_barrel"/>
</dbReference>
<dbReference type="SUPFAM" id="SSF50621">
    <property type="entry name" value="Alanine racemase C-terminal domain-like"/>
    <property type="match status" value="1"/>
</dbReference>
<dbReference type="EMBL" id="MCGE01000044">
    <property type="protein sequence ID" value="ORZ05423.1"/>
    <property type="molecule type" value="Genomic_DNA"/>
</dbReference>
<dbReference type="GO" id="GO:0005737">
    <property type="term" value="C:cytoplasm"/>
    <property type="evidence" value="ECO:0007669"/>
    <property type="project" value="TreeGrafter"/>
</dbReference>
<comment type="similarity">
    <text evidence="2">Belongs to the Orn/Lys/Arg decarboxylase class-II family.</text>
</comment>
<dbReference type="Gene3D" id="3.20.20.10">
    <property type="entry name" value="Alanine racemase"/>
    <property type="match status" value="1"/>
</dbReference>
<dbReference type="PROSITE" id="PS00878">
    <property type="entry name" value="ODR_DC_2_1"/>
    <property type="match status" value="1"/>
</dbReference>
<dbReference type="InterPro" id="IPR000183">
    <property type="entry name" value="Orn/DAP/Arg_de-COase"/>
</dbReference>
<feature type="modified residue" description="N6-(pyridoxal phosphate)lysine" evidence="9">
    <location>
        <position position="56"/>
    </location>
</feature>
<dbReference type="Proteomes" id="UP000193560">
    <property type="component" value="Unassembled WGS sequence"/>
</dbReference>
<evidence type="ECO:0000256" key="6">
    <source>
        <dbReference type="ARBA" id="ARBA00034138"/>
    </source>
</evidence>
<keyword evidence="4" id="KW-0456">Lyase</keyword>
<dbReference type="FunFam" id="3.20.20.10:FF:000005">
    <property type="entry name" value="Ornithine decarboxylase"/>
    <property type="match status" value="1"/>
</dbReference>